<feature type="domain" description="Beta-lactamase-related" evidence="2">
    <location>
        <begin position="149"/>
        <end position="426"/>
    </location>
</feature>
<evidence type="ECO:0000256" key="1">
    <source>
        <dbReference type="ARBA" id="ARBA00038215"/>
    </source>
</evidence>
<evidence type="ECO:0000313" key="4">
    <source>
        <dbReference type="Proteomes" id="UP001174934"/>
    </source>
</evidence>
<comment type="caution">
    <text evidence="3">The sequence shown here is derived from an EMBL/GenBank/DDBJ whole genome shotgun (WGS) entry which is preliminary data.</text>
</comment>
<dbReference type="InterPro" id="IPR012338">
    <property type="entry name" value="Beta-lactam/transpept-like"/>
</dbReference>
<accession>A0AA39X6U2</accession>
<proteinExistence type="inferred from homology"/>
<name>A0AA39X6U2_9PEZI</name>
<keyword evidence="4" id="KW-1185">Reference proteome</keyword>
<dbReference type="SUPFAM" id="SSF56601">
    <property type="entry name" value="beta-lactamase/transpeptidase-like"/>
    <property type="match status" value="1"/>
</dbReference>
<organism evidence="3 4">
    <name type="scientific">Bombardia bombarda</name>
    <dbReference type="NCBI Taxonomy" id="252184"/>
    <lineage>
        <taxon>Eukaryota</taxon>
        <taxon>Fungi</taxon>
        <taxon>Dikarya</taxon>
        <taxon>Ascomycota</taxon>
        <taxon>Pezizomycotina</taxon>
        <taxon>Sordariomycetes</taxon>
        <taxon>Sordariomycetidae</taxon>
        <taxon>Sordariales</taxon>
        <taxon>Lasiosphaeriaceae</taxon>
        <taxon>Bombardia</taxon>
    </lineage>
</organism>
<dbReference type="EMBL" id="JAULSR010000002">
    <property type="protein sequence ID" value="KAK0628379.1"/>
    <property type="molecule type" value="Genomic_DNA"/>
</dbReference>
<gene>
    <name evidence="3" type="ORF">B0T17DRAFT_151607</name>
</gene>
<dbReference type="Pfam" id="PF00144">
    <property type="entry name" value="Beta-lactamase"/>
    <property type="match status" value="1"/>
</dbReference>
<evidence type="ECO:0000313" key="3">
    <source>
        <dbReference type="EMBL" id="KAK0628379.1"/>
    </source>
</evidence>
<dbReference type="InterPro" id="IPR050491">
    <property type="entry name" value="AmpC-like"/>
</dbReference>
<dbReference type="Proteomes" id="UP001174934">
    <property type="component" value="Unassembled WGS sequence"/>
</dbReference>
<dbReference type="AlphaFoldDB" id="A0AA39X6U2"/>
<dbReference type="InterPro" id="IPR001466">
    <property type="entry name" value="Beta-lactam-related"/>
</dbReference>
<dbReference type="Gene3D" id="3.40.710.10">
    <property type="entry name" value="DD-peptidase/beta-lactamase superfamily"/>
    <property type="match status" value="1"/>
</dbReference>
<dbReference type="PANTHER" id="PTHR46825:SF14">
    <property type="entry name" value="BETA-LACTAMASE-RELATED DOMAIN-CONTAINING PROTEIN"/>
    <property type="match status" value="1"/>
</dbReference>
<reference evidence="3" key="1">
    <citation type="submission" date="2023-06" db="EMBL/GenBank/DDBJ databases">
        <title>Genome-scale phylogeny and comparative genomics of the fungal order Sordariales.</title>
        <authorList>
            <consortium name="Lawrence Berkeley National Laboratory"/>
            <person name="Hensen N."/>
            <person name="Bonometti L."/>
            <person name="Westerberg I."/>
            <person name="Brannstrom I.O."/>
            <person name="Guillou S."/>
            <person name="Cros-Aarteil S."/>
            <person name="Calhoun S."/>
            <person name="Haridas S."/>
            <person name="Kuo A."/>
            <person name="Mondo S."/>
            <person name="Pangilinan J."/>
            <person name="Riley R."/>
            <person name="LaButti K."/>
            <person name="Andreopoulos B."/>
            <person name="Lipzen A."/>
            <person name="Chen C."/>
            <person name="Yanf M."/>
            <person name="Daum C."/>
            <person name="Ng V."/>
            <person name="Clum A."/>
            <person name="Steindorff A."/>
            <person name="Ohm R."/>
            <person name="Martin F."/>
            <person name="Silar P."/>
            <person name="Natvig D."/>
            <person name="Lalanne C."/>
            <person name="Gautier V."/>
            <person name="Ament-velasquez S.L."/>
            <person name="Kruys A."/>
            <person name="Hutchinson M.I."/>
            <person name="Powell A.J."/>
            <person name="Barry K."/>
            <person name="Miller A.N."/>
            <person name="Grigoriev I.V."/>
            <person name="Debuchy R."/>
            <person name="Gladieux P."/>
            <person name="Thoren M.H."/>
            <person name="Johannesson H."/>
        </authorList>
    </citation>
    <scope>NUCLEOTIDE SEQUENCE</scope>
    <source>
        <strain evidence="3">SMH3391-2</strain>
    </source>
</reference>
<evidence type="ECO:0000259" key="2">
    <source>
        <dbReference type="Pfam" id="PF00144"/>
    </source>
</evidence>
<protein>
    <submittedName>
        <fullName evidence="3">Beta-lactamase/transpeptidase-like protein</fullName>
    </submittedName>
</protein>
<comment type="similarity">
    <text evidence="1">Belongs to the peptidase S12 family.</text>
</comment>
<dbReference type="PANTHER" id="PTHR46825">
    <property type="entry name" value="D-ALANYL-D-ALANINE-CARBOXYPEPTIDASE/ENDOPEPTIDASE AMPH"/>
    <property type="match status" value="1"/>
</dbReference>
<sequence length="507" mass="55975">MASTTKSCKEKLPFNTSDWKQTRGWVEVNSSCYGSFTSASGHVRSYHLDARLLAHLKVTNRPKVGVFYGKSRYLMLGVPLVRIVFQRLQGRPLKAQVSATHTSGLFHHSSLPPWPPRVTMQISLLDWRAPTLTLRNSGASQATPVSPSGVLRHGHVIYRANFGYRDMEAKIAPDSDTTFYIASMSKAMAANALTSLVKDGKVSLETKLADLVPEYRDASDNVKYKELATEATLLNLMAHRLGITAGNNFWLQKGAKVLVDKSETAKIVGFLQPLVPFRSSFMYSNWGYGLLGEIMESVSGEDLESLFQRTLFKPLGLERSSLEAIAGEWKNVTKCYQALSDATPYEIPPKPYHAGSARAAAGAVKSTVNELLHLYGAWMAAAKDQASTGQAQTPGSPFTHVSAQWTPHNKVTEESDYGPEWVLTNLPAKVSITSLNPFEGPKRTRSRQGHYAAPPRVSSWVCDWRTQLRVPSAGHGDRDSCAWKHVRPVRYARLHLPEPPGSAARRA</sequence>